<dbReference type="AlphaFoldDB" id="A0A0C2XDI6"/>
<name>A0A0C2XDI6_HEBCY</name>
<evidence type="ECO:0000313" key="2">
    <source>
        <dbReference type="Proteomes" id="UP000053424"/>
    </source>
</evidence>
<evidence type="ECO:0000313" key="1">
    <source>
        <dbReference type="EMBL" id="KIM35998.1"/>
    </source>
</evidence>
<accession>A0A0C2XDI6</accession>
<dbReference type="HOGENOM" id="CLU_953337_0_0_1"/>
<dbReference type="EMBL" id="KN831810">
    <property type="protein sequence ID" value="KIM35998.1"/>
    <property type="molecule type" value="Genomic_DNA"/>
</dbReference>
<reference evidence="2" key="2">
    <citation type="submission" date="2015-01" db="EMBL/GenBank/DDBJ databases">
        <title>Evolutionary Origins and Diversification of the Mycorrhizal Mutualists.</title>
        <authorList>
            <consortium name="DOE Joint Genome Institute"/>
            <consortium name="Mycorrhizal Genomics Consortium"/>
            <person name="Kohler A."/>
            <person name="Kuo A."/>
            <person name="Nagy L.G."/>
            <person name="Floudas D."/>
            <person name="Copeland A."/>
            <person name="Barry K.W."/>
            <person name="Cichocki N."/>
            <person name="Veneault-Fourrey C."/>
            <person name="LaButti K."/>
            <person name="Lindquist E.A."/>
            <person name="Lipzen A."/>
            <person name="Lundell T."/>
            <person name="Morin E."/>
            <person name="Murat C."/>
            <person name="Riley R."/>
            <person name="Ohm R."/>
            <person name="Sun H."/>
            <person name="Tunlid A."/>
            <person name="Henrissat B."/>
            <person name="Grigoriev I.V."/>
            <person name="Hibbett D.S."/>
            <person name="Martin F."/>
        </authorList>
    </citation>
    <scope>NUCLEOTIDE SEQUENCE [LARGE SCALE GENOMIC DNA]</scope>
    <source>
        <strain evidence="2">h7</strain>
    </source>
</reference>
<organism evidence="1 2">
    <name type="scientific">Hebeloma cylindrosporum</name>
    <dbReference type="NCBI Taxonomy" id="76867"/>
    <lineage>
        <taxon>Eukaryota</taxon>
        <taxon>Fungi</taxon>
        <taxon>Dikarya</taxon>
        <taxon>Basidiomycota</taxon>
        <taxon>Agaricomycotina</taxon>
        <taxon>Agaricomycetes</taxon>
        <taxon>Agaricomycetidae</taxon>
        <taxon>Agaricales</taxon>
        <taxon>Agaricineae</taxon>
        <taxon>Hymenogastraceae</taxon>
        <taxon>Hebeloma</taxon>
    </lineage>
</organism>
<keyword evidence="2" id="KW-1185">Reference proteome</keyword>
<dbReference type="OrthoDB" id="2624269at2759"/>
<protein>
    <submittedName>
        <fullName evidence="1">Uncharacterized protein</fullName>
    </submittedName>
</protein>
<dbReference type="STRING" id="686832.A0A0C2XDI6"/>
<gene>
    <name evidence="1" type="ORF">M413DRAFT_32040</name>
</gene>
<sequence>MSFGLFKHIYQYFVPPEEPDAARTPASQMLPARSVGGFIILYDAEGEVAGYIPDPKSNETKKPQLKAIMDLPRRNRQQILPMEEKSAPNVVRHAHNAEIIKPTPPANKLEWDSWPDGFFERDFTFHDVDDYNNLQVHWATKTHGHRGGSDSAESWDQGKKQHRECLGIIECDNPDCLIAIRPQTIAARIDKQLRERCKCGAVLNHTKCDVKSITWTYSKGVHFLNAGFHQHARPAHILHISKDERVRFEAIVNTHPTVGPLAMVVGVPGVKGPGESVADISDVFVKIHMDFD</sequence>
<dbReference type="Proteomes" id="UP000053424">
    <property type="component" value="Unassembled WGS sequence"/>
</dbReference>
<proteinExistence type="predicted"/>
<reference evidence="1 2" key="1">
    <citation type="submission" date="2014-04" db="EMBL/GenBank/DDBJ databases">
        <authorList>
            <consortium name="DOE Joint Genome Institute"/>
            <person name="Kuo A."/>
            <person name="Gay G."/>
            <person name="Dore J."/>
            <person name="Kohler A."/>
            <person name="Nagy L.G."/>
            <person name="Floudas D."/>
            <person name="Copeland A."/>
            <person name="Barry K.W."/>
            <person name="Cichocki N."/>
            <person name="Veneault-Fourrey C."/>
            <person name="LaButti K."/>
            <person name="Lindquist E.A."/>
            <person name="Lipzen A."/>
            <person name="Lundell T."/>
            <person name="Morin E."/>
            <person name="Murat C."/>
            <person name="Sun H."/>
            <person name="Tunlid A."/>
            <person name="Henrissat B."/>
            <person name="Grigoriev I.V."/>
            <person name="Hibbett D.S."/>
            <person name="Martin F."/>
            <person name="Nordberg H.P."/>
            <person name="Cantor M.N."/>
            <person name="Hua S.X."/>
        </authorList>
    </citation>
    <scope>NUCLEOTIDE SEQUENCE [LARGE SCALE GENOMIC DNA]</scope>
    <source>
        <strain evidence="2">h7</strain>
    </source>
</reference>